<evidence type="ECO:0000313" key="2">
    <source>
        <dbReference type="Proteomes" id="UP000754644"/>
    </source>
</evidence>
<dbReference type="PANTHER" id="PTHR43431">
    <property type="entry name" value="OXIDOREDUCTASE, SHORT CHAIN DEHYDROGENASE/REDUCTASE FAMILY (AFU_ORTHOLOGUE AFUA_5G14000)"/>
    <property type="match status" value="1"/>
</dbReference>
<evidence type="ECO:0000313" key="1">
    <source>
        <dbReference type="EMBL" id="NQV66733.1"/>
    </source>
</evidence>
<dbReference type="Proteomes" id="UP000754644">
    <property type="component" value="Unassembled WGS sequence"/>
</dbReference>
<gene>
    <name evidence="1" type="ORF">HQ497_15345</name>
</gene>
<dbReference type="PRINTS" id="PR00081">
    <property type="entry name" value="GDHRDH"/>
</dbReference>
<dbReference type="AlphaFoldDB" id="A0A973AAD4"/>
<dbReference type="PANTHER" id="PTHR43431:SF7">
    <property type="entry name" value="OXIDOREDUCTASE, SHORT CHAIN DEHYDROGENASE_REDUCTASE FAMILY (AFU_ORTHOLOGUE AFUA_5G14000)"/>
    <property type="match status" value="1"/>
</dbReference>
<comment type="caution">
    <text evidence="1">The sequence shown here is derived from an EMBL/GenBank/DDBJ whole genome shotgun (WGS) entry which is preliminary data.</text>
</comment>
<reference evidence="1" key="1">
    <citation type="submission" date="2020-05" db="EMBL/GenBank/DDBJ databases">
        <title>Sulfur intermediates as new biogeochemical hubs in an aquatic model microbial ecosystem.</title>
        <authorList>
            <person name="Vigneron A."/>
        </authorList>
    </citation>
    <scope>NUCLEOTIDE SEQUENCE</scope>
    <source>
        <strain evidence="1">Bin.250</strain>
    </source>
</reference>
<sequence>MKTAIIIGVGPFEGVGGYLCDYAAKLGLHVIAAGRTQAKLDAVVSQVKANGGQATAIVCDAAVEAEVINLIRQAEAIGPVDLAVYNAGNNFNGDFLTMEAEFFEKCWRVCTLGGFLFARETLKVMQDRQEGTLLFTGASASMRGKPRFAPFTAAKAGLRAMAQSLAREFQPQGIHVAHVVIDGGIAGEKIIKGVPQFAERAGEDGLVSLHGIAQAYMYLYQQPKTAWSHELDLRTFKENF</sequence>
<proteinExistence type="predicted"/>
<dbReference type="SUPFAM" id="SSF51735">
    <property type="entry name" value="NAD(P)-binding Rossmann-fold domains"/>
    <property type="match status" value="1"/>
</dbReference>
<organism evidence="1 2">
    <name type="scientific">SAR86 cluster bacterium</name>
    <dbReference type="NCBI Taxonomy" id="2030880"/>
    <lineage>
        <taxon>Bacteria</taxon>
        <taxon>Pseudomonadati</taxon>
        <taxon>Pseudomonadota</taxon>
        <taxon>Gammaproteobacteria</taxon>
        <taxon>SAR86 cluster</taxon>
    </lineage>
</organism>
<dbReference type="EMBL" id="JABMOJ010000570">
    <property type="protein sequence ID" value="NQV66733.1"/>
    <property type="molecule type" value="Genomic_DNA"/>
</dbReference>
<name>A0A973AAD4_9GAMM</name>
<dbReference type="Gene3D" id="3.40.50.720">
    <property type="entry name" value="NAD(P)-binding Rossmann-like Domain"/>
    <property type="match status" value="1"/>
</dbReference>
<dbReference type="Pfam" id="PF00106">
    <property type="entry name" value="adh_short"/>
    <property type="match status" value="1"/>
</dbReference>
<dbReference type="InterPro" id="IPR002347">
    <property type="entry name" value="SDR_fam"/>
</dbReference>
<accession>A0A973AAD4</accession>
<protein>
    <submittedName>
        <fullName evidence="1">SDR family NAD(P)-dependent oxidoreductase</fullName>
    </submittedName>
</protein>
<dbReference type="InterPro" id="IPR036291">
    <property type="entry name" value="NAD(P)-bd_dom_sf"/>
</dbReference>